<sequence length="50" mass="5312">MEEYGGAVDDGRLVEAGGQATPLFEQFEAALDDVAAAVVEDIERWWAAAA</sequence>
<dbReference type="Proteomes" id="UP001500689">
    <property type="component" value="Unassembled WGS sequence"/>
</dbReference>
<accession>A0ABP6WJT4</accession>
<proteinExistence type="predicted"/>
<dbReference type="EMBL" id="BAAAZN010000007">
    <property type="protein sequence ID" value="GAA3551285.1"/>
    <property type="molecule type" value="Genomic_DNA"/>
</dbReference>
<evidence type="ECO:0000313" key="1">
    <source>
        <dbReference type="EMBL" id="GAA3551285.1"/>
    </source>
</evidence>
<protein>
    <submittedName>
        <fullName evidence="1">Uncharacterized protein</fullName>
    </submittedName>
</protein>
<reference evidence="2" key="1">
    <citation type="journal article" date="2019" name="Int. J. Syst. Evol. Microbiol.">
        <title>The Global Catalogue of Microorganisms (GCM) 10K type strain sequencing project: providing services to taxonomists for standard genome sequencing and annotation.</title>
        <authorList>
            <consortium name="The Broad Institute Genomics Platform"/>
            <consortium name="The Broad Institute Genome Sequencing Center for Infectious Disease"/>
            <person name="Wu L."/>
            <person name="Ma J."/>
        </authorList>
    </citation>
    <scope>NUCLEOTIDE SEQUENCE [LARGE SCALE GENOMIC DNA]</scope>
    <source>
        <strain evidence="2">JCM 16898</strain>
    </source>
</reference>
<evidence type="ECO:0000313" key="2">
    <source>
        <dbReference type="Proteomes" id="UP001500689"/>
    </source>
</evidence>
<gene>
    <name evidence="1" type="ORF">GCM10022222_38530</name>
</gene>
<name>A0ABP6WJT4_9PSEU</name>
<keyword evidence="2" id="KW-1185">Reference proteome</keyword>
<organism evidence="1 2">
    <name type="scientific">Amycolatopsis ultiminotia</name>
    <dbReference type="NCBI Taxonomy" id="543629"/>
    <lineage>
        <taxon>Bacteria</taxon>
        <taxon>Bacillati</taxon>
        <taxon>Actinomycetota</taxon>
        <taxon>Actinomycetes</taxon>
        <taxon>Pseudonocardiales</taxon>
        <taxon>Pseudonocardiaceae</taxon>
        <taxon>Amycolatopsis</taxon>
    </lineage>
</organism>
<comment type="caution">
    <text evidence="1">The sequence shown here is derived from an EMBL/GenBank/DDBJ whole genome shotgun (WGS) entry which is preliminary data.</text>
</comment>